<gene>
    <name evidence="1" type="ORF">ACFPU1_06975</name>
</gene>
<dbReference type="Proteomes" id="UP001596142">
    <property type="component" value="Unassembled WGS sequence"/>
</dbReference>
<organism evidence="1 2">
    <name type="scientific">Thalassorhabdus alkalitolerans</name>
    <dbReference type="NCBI Taxonomy" id="2282697"/>
    <lineage>
        <taxon>Bacteria</taxon>
        <taxon>Bacillati</taxon>
        <taxon>Bacillota</taxon>
        <taxon>Bacilli</taxon>
        <taxon>Bacillales</taxon>
        <taxon>Bacillaceae</taxon>
        <taxon>Thalassorhabdus</taxon>
    </lineage>
</organism>
<dbReference type="RefSeq" id="WP_054634942.1">
    <property type="nucleotide sequence ID" value="NZ_JBHSOZ010000003.1"/>
</dbReference>
<evidence type="ECO:0000313" key="2">
    <source>
        <dbReference type="Proteomes" id="UP001596142"/>
    </source>
</evidence>
<dbReference type="InterPro" id="IPR024558">
    <property type="entry name" value="ComZ"/>
</dbReference>
<proteinExistence type="predicted"/>
<protein>
    <submittedName>
        <fullName evidence="1">ComZ family protein</fullName>
    </submittedName>
</protein>
<dbReference type="Pfam" id="PF10815">
    <property type="entry name" value="ComZ"/>
    <property type="match status" value="1"/>
</dbReference>
<sequence>MDQELNMKFMQIAMAHVQEGRGLLESKGIELDMHDLQPALELLMSVMGEAYELGYEDGKKERE</sequence>
<comment type="caution">
    <text evidence="1">The sequence shown here is derived from an EMBL/GenBank/DDBJ whole genome shotgun (WGS) entry which is preliminary data.</text>
</comment>
<dbReference type="EMBL" id="JBHSOZ010000003">
    <property type="protein sequence ID" value="MFC5712519.1"/>
    <property type="molecule type" value="Genomic_DNA"/>
</dbReference>
<evidence type="ECO:0000313" key="1">
    <source>
        <dbReference type="EMBL" id="MFC5712519.1"/>
    </source>
</evidence>
<accession>A0ABW0YQY1</accession>
<name>A0ABW0YQY1_9BACI</name>
<keyword evidence="2" id="KW-1185">Reference proteome</keyword>
<reference evidence="2" key="1">
    <citation type="journal article" date="2019" name="Int. J. Syst. Evol. Microbiol.">
        <title>The Global Catalogue of Microorganisms (GCM) 10K type strain sequencing project: providing services to taxonomists for standard genome sequencing and annotation.</title>
        <authorList>
            <consortium name="The Broad Institute Genomics Platform"/>
            <consortium name="The Broad Institute Genome Sequencing Center for Infectious Disease"/>
            <person name="Wu L."/>
            <person name="Ma J."/>
        </authorList>
    </citation>
    <scope>NUCLEOTIDE SEQUENCE [LARGE SCALE GENOMIC DNA]</scope>
    <source>
        <strain evidence="2">CECT 7184</strain>
    </source>
</reference>